<feature type="domain" description="F-box" evidence="4">
    <location>
        <begin position="13"/>
        <end position="58"/>
    </location>
</feature>
<dbReference type="EMBL" id="JAIWOZ010000005">
    <property type="protein sequence ID" value="KAH6605164.1"/>
    <property type="molecule type" value="Genomic_DNA"/>
</dbReference>
<dbReference type="Proteomes" id="UP000827724">
    <property type="component" value="Unassembled WGS sequence"/>
</dbReference>
<dbReference type="PANTHER" id="PTHR24201">
    <property type="entry name" value="ANK_REP_REGION DOMAIN-CONTAINING PROTEIN"/>
    <property type="match status" value="1"/>
</dbReference>
<dbReference type="InterPro" id="IPR002110">
    <property type="entry name" value="Ankyrin_rpt"/>
</dbReference>
<dbReference type="SUPFAM" id="SSF48403">
    <property type="entry name" value="Ankyrin repeat"/>
    <property type="match status" value="2"/>
</dbReference>
<protein>
    <submittedName>
        <fullName evidence="5">Ankyrin repeat</fullName>
    </submittedName>
</protein>
<proteinExistence type="predicted"/>
<keyword evidence="2 3" id="KW-0040">ANK repeat</keyword>
<feature type="repeat" description="ANK" evidence="3">
    <location>
        <begin position="257"/>
        <end position="289"/>
    </location>
</feature>
<keyword evidence="1" id="KW-0677">Repeat</keyword>
<reference evidence="5" key="1">
    <citation type="submission" date="2021-08" db="EMBL/GenBank/DDBJ databases">
        <title>Chromosome-Level Trichoderma cornu-damae using Hi-C Data.</title>
        <authorList>
            <person name="Kim C.S."/>
        </authorList>
    </citation>
    <scope>NUCLEOTIDE SEQUENCE</scope>
    <source>
        <strain evidence="5">KA19-0412C</strain>
    </source>
</reference>
<dbReference type="Gene3D" id="1.25.40.20">
    <property type="entry name" value="Ankyrin repeat-containing domain"/>
    <property type="match status" value="1"/>
</dbReference>
<evidence type="ECO:0000256" key="2">
    <source>
        <dbReference type="ARBA" id="ARBA00023043"/>
    </source>
</evidence>
<evidence type="ECO:0000259" key="4">
    <source>
        <dbReference type="PROSITE" id="PS50181"/>
    </source>
</evidence>
<dbReference type="InterPro" id="IPR036770">
    <property type="entry name" value="Ankyrin_rpt-contain_sf"/>
</dbReference>
<dbReference type="OrthoDB" id="4899548at2759"/>
<gene>
    <name evidence="5" type="ORF">Trco_006871</name>
</gene>
<keyword evidence="6" id="KW-1185">Reference proteome</keyword>
<accession>A0A9P8TU55</accession>
<dbReference type="PROSITE" id="PS50181">
    <property type="entry name" value="FBOX"/>
    <property type="match status" value="1"/>
</dbReference>
<comment type="caution">
    <text evidence="5">The sequence shown here is derived from an EMBL/GenBank/DDBJ whole genome shotgun (WGS) entry which is preliminary data.</text>
</comment>
<dbReference type="PROSITE" id="PS50088">
    <property type="entry name" value="ANK_REPEAT"/>
    <property type="match status" value="2"/>
</dbReference>
<sequence length="506" mass="55791">MESPLPSASPPARNSLAGLPAEIVMLIIDCLDPQDMYRLLFAEPMYRLVRSSSGWRMLPMHRRIREICISHNVKFGAMSTLTCAINNHDATTVRQVLREATAIAEASPGRPKVISYAPRHLWHRWLLSAVRKCNMGIVGAMLLVDDMKAYLNEDRFIDDLLFEAAAENGDTDLMALLFENGADAHAADPQAFTPLLLAASSNNMDAVRMLVTQHKVDCARRDYYRSSALHYAVQNGNFDMARLLLENGAQTDVEDMAGYSPLSIAAEQGAVEILKLLLRHGADPNFAEFAVLGPLALAAQNGREEVARILLRDTAADVNSPGALGCTPLMEAICNRHPDTARVFIECPLLDPNARNSLDETALHLALRHDPTLQTAKLLLAVDGLRVDEPDDGGMTPLMVVLLHLYTSCHRARLTKWLLATGQVDLNASDSEGKSVLQYAIRTRDARVVRLLLDTGEIIVTPADTSFACRLGYWEIHDMLLRAADTGLVNGVQNRVGTEMLWHPTY</sequence>
<name>A0A9P8TU55_9HYPO</name>
<dbReference type="AlphaFoldDB" id="A0A9P8TU55"/>
<evidence type="ECO:0000256" key="1">
    <source>
        <dbReference type="ARBA" id="ARBA00022737"/>
    </source>
</evidence>
<dbReference type="SMART" id="SM00248">
    <property type="entry name" value="ANK"/>
    <property type="match status" value="9"/>
</dbReference>
<evidence type="ECO:0000256" key="3">
    <source>
        <dbReference type="PROSITE-ProRule" id="PRU00023"/>
    </source>
</evidence>
<evidence type="ECO:0000313" key="6">
    <source>
        <dbReference type="Proteomes" id="UP000827724"/>
    </source>
</evidence>
<evidence type="ECO:0000313" key="5">
    <source>
        <dbReference type="EMBL" id="KAH6605164.1"/>
    </source>
</evidence>
<dbReference type="InterPro" id="IPR001810">
    <property type="entry name" value="F-box_dom"/>
</dbReference>
<organism evidence="5 6">
    <name type="scientific">Trichoderma cornu-damae</name>
    <dbReference type="NCBI Taxonomy" id="654480"/>
    <lineage>
        <taxon>Eukaryota</taxon>
        <taxon>Fungi</taxon>
        <taxon>Dikarya</taxon>
        <taxon>Ascomycota</taxon>
        <taxon>Pezizomycotina</taxon>
        <taxon>Sordariomycetes</taxon>
        <taxon>Hypocreomycetidae</taxon>
        <taxon>Hypocreales</taxon>
        <taxon>Hypocreaceae</taxon>
        <taxon>Trichoderma</taxon>
    </lineage>
</organism>
<dbReference type="Pfam" id="PF12796">
    <property type="entry name" value="Ank_2"/>
    <property type="match status" value="2"/>
</dbReference>
<feature type="repeat" description="ANK" evidence="3">
    <location>
        <begin position="224"/>
        <end position="256"/>
    </location>
</feature>
<dbReference type="InterPro" id="IPR050776">
    <property type="entry name" value="Ank_Repeat/CDKN_Inhibitor"/>
</dbReference>
<dbReference type="PROSITE" id="PS50297">
    <property type="entry name" value="ANK_REP_REGION"/>
    <property type="match status" value="2"/>
</dbReference>